<protein>
    <recommendedName>
        <fullName evidence="5">Terminase small subunit</fullName>
    </recommendedName>
</protein>
<proteinExistence type="predicted"/>
<dbReference type="Proteomes" id="UP000321933">
    <property type="component" value="Unassembled WGS sequence"/>
</dbReference>
<dbReference type="InterPro" id="IPR038713">
    <property type="entry name" value="Terminase_Gp1_N_sf"/>
</dbReference>
<sequence length="138" mass="15128">MTSPALTHKQMIFVETYIQNGGNGTAAARAAGYRGTAATLGAVAHENLKKPNIQSEISRRQKEIRHQLEISTQAKREQLWAIAQEAASLHEVNRLVEESTMQDGVVVRTITVVLTPFDPKVAIRAIHELNLMDGDCPG</sequence>
<dbReference type="InterPro" id="IPR005335">
    <property type="entry name" value="Terminase_ssu"/>
</dbReference>
<dbReference type="EMBL" id="VRYZ01000001">
    <property type="protein sequence ID" value="TXS94753.1"/>
    <property type="molecule type" value="Genomic_DNA"/>
</dbReference>
<keyword evidence="1" id="KW-1188">Viral release from host cell</keyword>
<dbReference type="AlphaFoldDB" id="A0A5C9A1L5"/>
<accession>A0A5C9A1L5</accession>
<dbReference type="RefSeq" id="WP_148062594.1">
    <property type="nucleotide sequence ID" value="NZ_VRYZ01000001.1"/>
</dbReference>
<dbReference type="PANTHER" id="PTHR41328:SF2">
    <property type="entry name" value="TERMINASE SMALL SUBUNIT"/>
    <property type="match status" value="1"/>
</dbReference>
<comment type="caution">
    <text evidence="3">The sequence shown here is derived from an EMBL/GenBank/DDBJ whole genome shotgun (WGS) entry which is preliminary data.</text>
</comment>
<evidence type="ECO:0000313" key="3">
    <source>
        <dbReference type="EMBL" id="TXS94753.1"/>
    </source>
</evidence>
<dbReference type="Pfam" id="PF03592">
    <property type="entry name" value="Terminase_2"/>
    <property type="match status" value="1"/>
</dbReference>
<keyword evidence="2" id="KW-0231">Viral genome packaging</keyword>
<dbReference type="Gene3D" id="1.10.10.1400">
    <property type="entry name" value="Terminase, small subunit, N-terminal DNA-binding domain, HTH motif"/>
    <property type="match status" value="1"/>
</dbReference>
<dbReference type="GO" id="GO:0051276">
    <property type="term" value="P:chromosome organization"/>
    <property type="evidence" value="ECO:0007669"/>
    <property type="project" value="InterPro"/>
</dbReference>
<name>A0A5C9A1L5_9GAMM</name>
<evidence type="ECO:0000313" key="4">
    <source>
        <dbReference type="Proteomes" id="UP000321933"/>
    </source>
</evidence>
<evidence type="ECO:0000256" key="1">
    <source>
        <dbReference type="ARBA" id="ARBA00022612"/>
    </source>
</evidence>
<dbReference type="PANTHER" id="PTHR41328">
    <property type="entry name" value="TERMINASE SMALL SUBUNIT-RELATED"/>
    <property type="match status" value="1"/>
</dbReference>
<gene>
    <name evidence="3" type="ORF">FVW59_02240</name>
</gene>
<dbReference type="InterPro" id="IPR052404">
    <property type="entry name" value="SPP1-like_terminase"/>
</dbReference>
<reference evidence="3 4" key="1">
    <citation type="submission" date="2019-08" db="EMBL/GenBank/DDBJ databases">
        <title>Parahaliea maris sp. nov., isolated from the surface seawater.</title>
        <authorList>
            <person name="Liu Y."/>
        </authorList>
    </citation>
    <scope>NUCLEOTIDE SEQUENCE [LARGE SCALE GENOMIC DNA]</scope>
    <source>
        <strain evidence="3 4">S2-26</strain>
    </source>
</reference>
<organism evidence="3 4">
    <name type="scientific">Parahaliea aestuarii</name>
    <dbReference type="NCBI Taxonomy" id="1852021"/>
    <lineage>
        <taxon>Bacteria</taxon>
        <taxon>Pseudomonadati</taxon>
        <taxon>Pseudomonadota</taxon>
        <taxon>Gammaproteobacteria</taxon>
        <taxon>Cellvibrionales</taxon>
        <taxon>Halieaceae</taxon>
        <taxon>Parahaliea</taxon>
    </lineage>
</organism>
<keyword evidence="4" id="KW-1185">Reference proteome</keyword>
<evidence type="ECO:0008006" key="5">
    <source>
        <dbReference type="Google" id="ProtNLM"/>
    </source>
</evidence>
<evidence type="ECO:0000256" key="2">
    <source>
        <dbReference type="ARBA" id="ARBA00023219"/>
    </source>
</evidence>